<dbReference type="NCBIfam" id="TIGR01764">
    <property type="entry name" value="excise"/>
    <property type="match status" value="1"/>
</dbReference>
<protein>
    <submittedName>
        <fullName evidence="2">BldC family transcriptional regulator</fullName>
    </submittedName>
</protein>
<comment type="caution">
    <text evidence="2">The sequence shown here is derived from an EMBL/GenBank/DDBJ whole genome shotgun (WGS) entry which is preliminary data.</text>
</comment>
<dbReference type="InterPro" id="IPR009061">
    <property type="entry name" value="DNA-bd_dom_put_sf"/>
</dbReference>
<dbReference type="InterPro" id="IPR041657">
    <property type="entry name" value="HTH_17"/>
</dbReference>
<dbReference type="NCBIfam" id="NF033787">
    <property type="entry name" value="HTH_BldC"/>
    <property type="match status" value="1"/>
</dbReference>
<evidence type="ECO:0000313" key="2">
    <source>
        <dbReference type="EMBL" id="MFC4536914.1"/>
    </source>
</evidence>
<dbReference type="Pfam" id="PF12728">
    <property type="entry name" value="HTH_17"/>
    <property type="match status" value="1"/>
</dbReference>
<name>A0ABV9CWH0_9ACTN</name>
<dbReference type="SUPFAM" id="SSF46955">
    <property type="entry name" value="Putative DNA-binding domain"/>
    <property type="match status" value="1"/>
</dbReference>
<keyword evidence="3" id="KW-1185">Reference proteome</keyword>
<evidence type="ECO:0000259" key="1">
    <source>
        <dbReference type="Pfam" id="PF12728"/>
    </source>
</evidence>
<dbReference type="InterPro" id="IPR048048">
    <property type="entry name" value="BldC-like"/>
</dbReference>
<dbReference type="Gene3D" id="1.10.1660.10">
    <property type="match status" value="1"/>
</dbReference>
<reference evidence="3" key="1">
    <citation type="journal article" date="2019" name="Int. J. Syst. Evol. Microbiol.">
        <title>The Global Catalogue of Microorganisms (GCM) 10K type strain sequencing project: providing services to taxonomists for standard genome sequencing and annotation.</title>
        <authorList>
            <consortium name="The Broad Institute Genomics Platform"/>
            <consortium name="The Broad Institute Genome Sequencing Center for Infectious Disease"/>
            <person name="Wu L."/>
            <person name="Ma J."/>
        </authorList>
    </citation>
    <scope>NUCLEOTIDE SEQUENCE [LARGE SCALE GENOMIC DNA]</scope>
    <source>
        <strain evidence="3">CGMCC 4.7132</strain>
    </source>
</reference>
<dbReference type="RefSeq" id="WP_380852263.1">
    <property type="nucleotide sequence ID" value="NZ_JBHSFP010000063.1"/>
</dbReference>
<accession>A0ABV9CWH0</accession>
<organism evidence="2 3">
    <name type="scientific">Sphaerisporangium dianthi</name>
    <dbReference type="NCBI Taxonomy" id="1436120"/>
    <lineage>
        <taxon>Bacteria</taxon>
        <taxon>Bacillati</taxon>
        <taxon>Actinomycetota</taxon>
        <taxon>Actinomycetes</taxon>
        <taxon>Streptosporangiales</taxon>
        <taxon>Streptosporangiaceae</taxon>
        <taxon>Sphaerisporangium</taxon>
    </lineage>
</organism>
<dbReference type="InterPro" id="IPR010093">
    <property type="entry name" value="SinI_DNA-bd"/>
</dbReference>
<dbReference type="EMBL" id="JBHSFP010000063">
    <property type="protein sequence ID" value="MFC4536914.1"/>
    <property type="molecule type" value="Genomic_DNA"/>
</dbReference>
<dbReference type="Proteomes" id="UP001596004">
    <property type="component" value="Unassembled WGS sequence"/>
</dbReference>
<proteinExistence type="predicted"/>
<sequence length="87" mass="9394">MRIVADARPITEPLLTSAEVAAVFRVDPKTISRWAREGRIAGIRTPGGRLIRYRESDVRAALEVSVTMPEESIGQECDGVASLAVSA</sequence>
<evidence type="ECO:0000313" key="3">
    <source>
        <dbReference type="Proteomes" id="UP001596004"/>
    </source>
</evidence>
<gene>
    <name evidence="2" type="ORF">ACFO60_39605</name>
</gene>
<feature type="domain" description="Helix-turn-helix" evidence="1">
    <location>
        <begin position="14"/>
        <end position="63"/>
    </location>
</feature>